<dbReference type="Gene3D" id="3.40.50.10170">
    <property type="match status" value="1"/>
</dbReference>
<evidence type="ECO:0000256" key="2">
    <source>
        <dbReference type="ARBA" id="ARBA00023121"/>
    </source>
</evidence>
<dbReference type="InterPro" id="IPR050270">
    <property type="entry name" value="DegV_domain_contain"/>
</dbReference>
<dbReference type="GO" id="GO:0008289">
    <property type="term" value="F:lipid binding"/>
    <property type="evidence" value="ECO:0007669"/>
    <property type="project" value="UniProtKB-KW"/>
</dbReference>
<dbReference type="PANTHER" id="PTHR33434">
    <property type="entry name" value="DEGV DOMAIN-CONTAINING PROTEIN DR_1986-RELATED"/>
    <property type="match status" value="1"/>
</dbReference>
<comment type="function">
    <text evidence="1">May bind long-chain fatty acids, such as palmitate, and may play a role in lipid transport or fatty acid metabolism.</text>
</comment>
<keyword evidence="2" id="KW-0446">Lipid-binding</keyword>
<sequence>MNEKISIIADTGCDLDERFIYDHNVKLIPFRIISDDGHEYRDRFDISAQDVVKLLENHDLKTSLPAIEDITKVFDKVKSEGYDHVIVITISSKLSGTFSTISMIAKNYKELKISVVDSLTLSMAEGFLVMDACEMAESGVDFDDIVKKIEIKRSSVKAYFVLDTLKHLKKSGRMPEAAFRLSEILNIKPIFTIKEGYISLESVSLGKKHALKVLEKKLDPNATKCAVAYTGSKNEAELFAKRFSKDITIYYLGPALSLHGGKGIVGLIYAKETS</sequence>
<dbReference type="PROSITE" id="PS51482">
    <property type="entry name" value="DEGV"/>
    <property type="match status" value="1"/>
</dbReference>
<dbReference type="InterPro" id="IPR043168">
    <property type="entry name" value="DegV_C"/>
</dbReference>
<dbReference type="PANTHER" id="PTHR33434:SF3">
    <property type="entry name" value="DEGV DOMAIN-CONTAINING PROTEIN YITS"/>
    <property type="match status" value="1"/>
</dbReference>
<gene>
    <name evidence="3" type="ORF">C0175_05365</name>
</gene>
<organism evidence="3 4">
    <name type="scientific">Caldisericum exile</name>
    <dbReference type="NCBI Taxonomy" id="693075"/>
    <lineage>
        <taxon>Bacteria</taxon>
        <taxon>Pseudomonadati</taxon>
        <taxon>Caldisericota/Cryosericota group</taxon>
        <taxon>Caldisericota</taxon>
        <taxon>Caldisericia</taxon>
        <taxon>Caldisericales</taxon>
        <taxon>Caldisericaceae</taxon>
        <taxon>Caldisericum</taxon>
    </lineage>
</organism>
<protein>
    <recommendedName>
        <fullName evidence="5">DegV family protein</fullName>
    </recommendedName>
</protein>
<evidence type="ECO:0008006" key="5">
    <source>
        <dbReference type="Google" id="ProtNLM"/>
    </source>
</evidence>
<dbReference type="NCBIfam" id="TIGR00762">
    <property type="entry name" value="DegV"/>
    <property type="match status" value="1"/>
</dbReference>
<evidence type="ECO:0000256" key="1">
    <source>
        <dbReference type="ARBA" id="ARBA00003238"/>
    </source>
</evidence>
<proteinExistence type="predicted"/>
<name>A0A2J6X4T7_9BACT</name>
<dbReference type="AlphaFoldDB" id="A0A2J6X4T7"/>
<evidence type="ECO:0000313" key="4">
    <source>
        <dbReference type="Proteomes" id="UP000236910"/>
    </source>
</evidence>
<dbReference type="Gene3D" id="3.30.1180.10">
    <property type="match status" value="1"/>
</dbReference>
<evidence type="ECO:0000313" key="3">
    <source>
        <dbReference type="EMBL" id="PMP81487.1"/>
    </source>
</evidence>
<comment type="caution">
    <text evidence="3">The sequence shown here is derived from an EMBL/GenBank/DDBJ whole genome shotgun (WGS) entry which is preliminary data.</text>
</comment>
<dbReference type="InterPro" id="IPR003797">
    <property type="entry name" value="DegV"/>
</dbReference>
<dbReference type="Proteomes" id="UP000236910">
    <property type="component" value="Unassembled WGS sequence"/>
</dbReference>
<reference evidence="3 4" key="1">
    <citation type="submission" date="2018-01" db="EMBL/GenBank/DDBJ databases">
        <title>Metagenomic assembled genomes from two thermal pools in the Uzon Caldera, Kamchatka, Russia.</title>
        <authorList>
            <person name="Wilkins L."/>
            <person name="Ettinger C."/>
        </authorList>
    </citation>
    <scope>NUCLEOTIDE SEQUENCE [LARGE SCALE GENOMIC DNA]</scope>
    <source>
        <strain evidence="3">ARK-10</strain>
    </source>
</reference>
<dbReference type="SUPFAM" id="SSF82549">
    <property type="entry name" value="DAK1/DegV-like"/>
    <property type="match status" value="1"/>
</dbReference>
<accession>A0A2J6X4T7</accession>
<dbReference type="EMBL" id="PNIX01000310">
    <property type="protein sequence ID" value="PMP81487.1"/>
    <property type="molecule type" value="Genomic_DNA"/>
</dbReference>
<dbReference type="Pfam" id="PF02645">
    <property type="entry name" value="DegV"/>
    <property type="match status" value="1"/>
</dbReference>